<feature type="compositionally biased region" description="Basic and acidic residues" evidence="2">
    <location>
        <begin position="1099"/>
        <end position="1115"/>
    </location>
</feature>
<feature type="region of interest" description="Disordered" evidence="2">
    <location>
        <begin position="941"/>
        <end position="960"/>
    </location>
</feature>
<feature type="compositionally biased region" description="Polar residues" evidence="2">
    <location>
        <begin position="1"/>
        <end position="11"/>
    </location>
</feature>
<sequence length="1687" mass="189357">MDSPPNVTVPTRKQARGARARQFYNDTFPDGKRLPWERAYDDRKYAEGILEGGREGFEGEAESASSRNAVGPGLAEILGSVNKVRKVVAQHEAYAKAGIHIGEPGFQLKASMEEEGEVAAQKDLEEIGTTARKGDANVVKVNGGSPRTRARQKSIKIQEMAKKRIKEQERIASSDYWRLQQNSDIRNYYHSVEIASARVDAILAKLDAPARVEESELTEKIESWQSELQLDDHPEYKSVCFNYNRNAVKMAEIGREIGRLQDDILSDVKMEQVKSVNYWGLRKADRHEWEMQNLYQFDQESFKTGEMIQKGQDAIEGAEYMHDREVFGSIEHKFEGAIEARRVEWIDSLKKKVEAVQDAKEAELKARLEKSQALEAECLEYREKVLALDDQIISLDISENMESESYIALTKKHEHKQKHLMEIIDRQQGRIDQQSSRVIVLEDQLEEIQGYLQEIEASLHMSSDNASIIEKTLDEVEGARGRKLSQSQTQSNNSNKRTFNVSRATTMFKKGRTSTKRITMLDVDNVEKELKSENRRLTETLLETTKKLNIDQDRMKATKALIMTLHEIAETDADMDTKMEDMQLSIDDMDSVLYRLNSMSSVPFGKKLSSSYSHNDDFDVNYNQEINNLERQHEKITKVVESYKEDIKRIWEGVGRSDTVVNLWARSQDIKGEFIEGLASIRHTLAEVSKVINLNGDGGGDGGDGGEGGLVKPKVDLITAAFKEFKIPNYEDLVIWKNINILELLKLGTASGVKVDNSLKVILHEKIREGGDLNANVSDQVTCILRTMKSILSAPKTFHLKNVQSSLEVFKNKLLGLKALKMLKIARSVLEVIRKARPMGLNKNFAEQMVTSVVENLILSSSEGKVGINIESYRAIYSSIILVAIEKLKMQGFNFQNFEIECVKYLKGNFKADTSCDNVKRGNEILALLILKEGKVKRKLEGGGKREGEEGGEEGSVGGGEDKDFLYEICEKELVNLIKGGDDASGVDNPIEIVQNQLNYTYSQHKLEEGTKELLRVYSFVWEYIREECISKPIQKATMAASPLVERRAVNEDEEEYHVRNEDEEMADEKLIKRWKEQGFEFVDVRHVEEDFTDNLELNESRHQQTQQKKGEGKRNIKSMVKMMGIGSGGGAAASKMSSIAQRASKAGHDKKKQRGKGKDDNGGKLLWDSSKEYDLLKKLKRWSEDALETESLTCFELGELWTQVEHMCSRDEEHLVDKELARLETEGRVLEAVKQGVRKVYGIEEEEVLVTGEQAFEKWKDKLDLSVLESGSGSDMSSSLFSLQKESTALAKSLLPPSQRRRSTLGFVNQMMFTKRVGAAWKNAVKSKQKGEDLKKTIQDLTVKKLEIAKEIRRLQESERDATLSLQQLEIKDLEEKNKEIRMKLAEEVGKGSQIEADGEKKKSIFSKMKEENAVVMSLREEIRALKDEQVDFEAKLKLVRKGGVKGEEILMSAEDKEEMEANVKRLRRHVRVFQRAIKTCREKWTEMKKEGKVPETSGAKKLRETLLQKRALKAFGGGLGGGGGGAGGGGGLLGALMSLPGQRGMGVGGGVEGEGAEKKDVKLKVLQFGFGQDFVGGVGGAVVGGGAQTSQRNLKKMFTKSLGRKTKEIRQQKKEAKGIGENKLRTATLNLLGKNNSGQNSVENTPKVSPRNRFEGFARRTILAGNAKPIEGEGGGGESKFGFTL</sequence>
<feature type="coiled-coil region" evidence="1">
    <location>
        <begin position="1339"/>
        <end position="1478"/>
    </location>
</feature>
<proteinExistence type="predicted"/>
<evidence type="ECO:0000256" key="2">
    <source>
        <dbReference type="SAM" id="MobiDB-lite"/>
    </source>
</evidence>
<reference evidence="4" key="1">
    <citation type="journal article" date="2023" name="Commun. Biol.">
        <title>Genome analysis of Parmales, the sister group of diatoms, reveals the evolutionary specialization of diatoms from phago-mixotrophs to photoautotrophs.</title>
        <authorList>
            <person name="Ban H."/>
            <person name="Sato S."/>
            <person name="Yoshikawa S."/>
            <person name="Yamada K."/>
            <person name="Nakamura Y."/>
            <person name="Ichinomiya M."/>
            <person name="Sato N."/>
            <person name="Blanc-Mathieu R."/>
            <person name="Endo H."/>
            <person name="Kuwata A."/>
            <person name="Ogata H."/>
        </authorList>
    </citation>
    <scope>NUCLEOTIDE SEQUENCE [LARGE SCALE GENOMIC DNA]</scope>
    <source>
        <strain evidence="4">NIES 3699</strain>
    </source>
</reference>
<comment type="caution">
    <text evidence="3">The sequence shown here is derived from an EMBL/GenBank/DDBJ whole genome shotgun (WGS) entry which is preliminary data.</text>
</comment>
<feature type="coiled-coil region" evidence="1">
    <location>
        <begin position="346"/>
        <end position="391"/>
    </location>
</feature>
<evidence type="ECO:0000256" key="1">
    <source>
        <dbReference type="SAM" id="Coils"/>
    </source>
</evidence>
<dbReference type="EMBL" id="BRXX01000098">
    <property type="protein sequence ID" value="GMH89808.1"/>
    <property type="molecule type" value="Genomic_DNA"/>
</dbReference>
<feature type="region of interest" description="Disordered" evidence="2">
    <location>
        <begin position="1"/>
        <end position="21"/>
    </location>
</feature>
<keyword evidence="4" id="KW-1185">Reference proteome</keyword>
<gene>
    <name evidence="3" type="ORF">TrVE_jg6279</name>
</gene>
<protein>
    <submittedName>
        <fullName evidence="3">Uncharacterized protein</fullName>
    </submittedName>
</protein>
<accession>A0A9W7ESB9</accession>
<keyword evidence="1" id="KW-0175">Coiled coil</keyword>
<evidence type="ECO:0000313" key="4">
    <source>
        <dbReference type="Proteomes" id="UP001165160"/>
    </source>
</evidence>
<feature type="region of interest" description="Disordered" evidence="2">
    <location>
        <begin position="1096"/>
        <end position="1164"/>
    </location>
</feature>
<name>A0A9W7ESB9_9STRA</name>
<evidence type="ECO:0000313" key="3">
    <source>
        <dbReference type="EMBL" id="GMH89808.1"/>
    </source>
</evidence>
<dbReference type="Proteomes" id="UP001165160">
    <property type="component" value="Unassembled WGS sequence"/>
</dbReference>
<organism evidence="3 4">
    <name type="scientific">Triparma verrucosa</name>
    <dbReference type="NCBI Taxonomy" id="1606542"/>
    <lineage>
        <taxon>Eukaryota</taxon>
        <taxon>Sar</taxon>
        <taxon>Stramenopiles</taxon>
        <taxon>Ochrophyta</taxon>
        <taxon>Bolidophyceae</taxon>
        <taxon>Parmales</taxon>
        <taxon>Triparmaceae</taxon>
        <taxon>Triparma</taxon>
    </lineage>
</organism>